<evidence type="ECO:0000256" key="1">
    <source>
        <dbReference type="SAM" id="SignalP"/>
    </source>
</evidence>
<evidence type="ECO:0000313" key="2">
    <source>
        <dbReference type="EMBL" id="CEM32633.1"/>
    </source>
</evidence>
<keyword evidence="1" id="KW-0732">Signal</keyword>
<proteinExistence type="predicted"/>
<dbReference type="VEuPathDB" id="CryptoDB:Cvel_22903"/>
<gene>
    <name evidence="2" type="ORF">Cvel_22903</name>
</gene>
<dbReference type="AlphaFoldDB" id="A0A0G4GQQ4"/>
<sequence length="191" mass="20922">MKLLCIFFLVSGASLAAAHRLRAAAVTDKCKEEIYSIWSETGGISPYDAERRFAPEICDGSFSDVTLSCIVEMSKLISKNDFLKGKNPTFVPKAMMNGVTLCKENPKVLGLCVKVTGNFLAKYGWGGASQPEITEKICTKAAQMPNSPPDNYAECLERGLKFSSPDAGQSSYYYRDILEAAAYFCFDMSLS</sequence>
<reference evidence="2" key="1">
    <citation type="submission" date="2014-11" db="EMBL/GenBank/DDBJ databases">
        <authorList>
            <person name="Otto D Thomas"/>
            <person name="Naeem Raeece"/>
        </authorList>
    </citation>
    <scope>NUCLEOTIDE SEQUENCE</scope>
</reference>
<protein>
    <submittedName>
        <fullName evidence="2">Uncharacterized protein</fullName>
    </submittedName>
</protein>
<feature type="chain" id="PRO_5005190515" evidence="1">
    <location>
        <begin position="19"/>
        <end position="191"/>
    </location>
</feature>
<accession>A0A0G4GQQ4</accession>
<dbReference type="EMBL" id="CDMZ01001438">
    <property type="protein sequence ID" value="CEM32633.1"/>
    <property type="molecule type" value="Genomic_DNA"/>
</dbReference>
<name>A0A0G4GQQ4_9ALVE</name>
<organism evidence="2">
    <name type="scientific">Chromera velia CCMP2878</name>
    <dbReference type="NCBI Taxonomy" id="1169474"/>
    <lineage>
        <taxon>Eukaryota</taxon>
        <taxon>Sar</taxon>
        <taxon>Alveolata</taxon>
        <taxon>Colpodellida</taxon>
        <taxon>Chromeraceae</taxon>
        <taxon>Chromera</taxon>
    </lineage>
</organism>
<feature type="signal peptide" evidence="1">
    <location>
        <begin position="1"/>
        <end position="18"/>
    </location>
</feature>